<evidence type="ECO:0000256" key="2">
    <source>
        <dbReference type="SAM" id="SignalP"/>
    </source>
</evidence>
<feature type="region of interest" description="Disordered" evidence="1">
    <location>
        <begin position="199"/>
        <end position="221"/>
    </location>
</feature>
<evidence type="ECO:0008006" key="5">
    <source>
        <dbReference type="Google" id="ProtNLM"/>
    </source>
</evidence>
<dbReference type="Proteomes" id="UP001348817">
    <property type="component" value="Chromosome"/>
</dbReference>
<dbReference type="Gene3D" id="1.25.40.10">
    <property type="entry name" value="Tetratricopeptide repeat domain"/>
    <property type="match status" value="1"/>
</dbReference>
<evidence type="ECO:0000256" key="1">
    <source>
        <dbReference type="SAM" id="MobiDB-lite"/>
    </source>
</evidence>
<dbReference type="SUPFAM" id="SSF48452">
    <property type="entry name" value="TPR-like"/>
    <property type="match status" value="1"/>
</dbReference>
<reference evidence="3 4" key="1">
    <citation type="submission" date="2021-12" db="EMBL/GenBank/DDBJ databases">
        <title>Genome sequencing of bacteria with rrn-lacking chromosome and rrn-plasmid.</title>
        <authorList>
            <person name="Anda M."/>
            <person name="Iwasaki W."/>
        </authorList>
    </citation>
    <scope>NUCLEOTIDE SEQUENCE [LARGE SCALE GENOMIC DNA]</scope>
    <source>
        <strain evidence="3 4">DSM 100852</strain>
    </source>
</reference>
<evidence type="ECO:0000313" key="4">
    <source>
        <dbReference type="Proteomes" id="UP001348817"/>
    </source>
</evidence>
<name>A0AAU9DEI0_9BACT</name>
<evidence type="ECO:0000313" key="3">
    <source>
        <dbReference type="EMBL" id="BDD09340.1"/>
    </source>
</evidence>
<organism evidence="3 4">
    <name type="scientific">Fulvitalea axinellae</name>
    <dbReference type="NCBI Taxonomy" id="1182444"/>
    <lineage>
        <taxon>Bacteria</taxon>
        <taxon>Pseudomonadati</taxon>
        <taxon>Bacteroidota</taxon>
        <taxon>Cytophagia</taxon>
        <taxon>Cytophagales</taxon>
        <taxon>Persicobacteraceae</taxon>
        <taxon>Fulvitalea</taxon>
    </lineage>
</organism>
<keyword evidence="4" id="KW-1185">Reference proteome</keyword>
<gene>
    <name evidence="3" type="ORF">FUAX_17720</name>
</gene>
<dbReference type="AlphaFoldDB" id="A0AAU9DEI0"/>
<feature type="signal peptide" evidence="2">
    <location>
        <begin position="1"/>
        <end position="22"/>
    </location>
</feature>
<protein>
    <recommendedName>
        <fullName evidence="5">Tetratricopeptide repeat protein</fullName>
    </recommendedName>
</protein>
<feature type="chain" id="PRO_5043964467" description="Tetratricopeptide repeat protein" evidence="2">
    <location>
        <begin position="23"/>
        <end position="221"/>
    </location>
</feature>
<keyword evidence="2" id="KW-0732">Signal</keyword>
<sequence>MKKIFASLVVMIVLVASSFAQTEGSKYHQAMSGALAQIGKCKTATDFMNVSNTFERISQAENKRWTPAYYAIYTKAISSFVEQDEDKREQTVDGAQELMNGLKEKYPDNSEIMALQGFLYQAKLSIKPASRGMFYGPKAERALEKAIELDENNPRAHYLLGRNLKNTPAFFGGGKTKALKEFKLAESAYEKESGIEPNVPFAPRWGKSQNKKEMEKITEKQ</sequence>
<dbReference type="InterPro" id="IPR011990">
    <property type="entry name" value="TPR-like_helical_dom_sf"/>
</dbReference>
<feature type="compositionally biased region" description="Basic and acidic residues" evidence="1">
    <location>
        <begin position="210"/>
        <end position="221"/>
    </location>
</feature>
<dbReference type="EMBL" id="AP025314">
    <property type="protein sequence ID" value="BDD09340.1"/>
    <property type="molecule type" value="Genomic_DNA"/>
</dbReference>
<dbReference type="RefSeq" id="WP_338394550.1">
    <property type="nucleotide sequence ID" value="NZ_AP025314.1"/>
</dbReference>
<dbReference type="KEGG" id="fax:FUAX_17720"/>
<accession>A0AAU9DEI0</accession>
<proteinExistence type="predicted"/>